<keyword evidence="3" id="KW-0677">Repeat</keyword>
<dbReference type="GO" id="GO:0005667">
    <property type="term" value="C:transcription regulator complex"/>
    <property type="evidence" value="ECO:0007669"/>
    <property type="project" value="TreeGrafter"/>
</dbReference>
<dbReference type="FunFam" id="3.30.160.60:FF:000072">
    <property type="entry name" value="zinc finger protein 143 isoform X1"/>
    <property type="match status" value="1"/>
</dbReference>
<dbReference type="InterPro" id="IPR036236">
    <property type="entry name" value="Znf_C2H2_sf"/>
</dbReference>
<dbReference type="SUPFAM" id="SSF57667">
    <property type="entry name" value="beta-beta-alpha zinc fingers"/>
    <property type="match status" value="2"/>
</dbReference>
<keyword evidence="2" id="KW-0479">Metal-binding</keyword>
<dbReference type="GO" id="GO:0008270">
    <property type="term" value="F:zinc ion binding"/>
    <property type="evidence" value="ECO:0007669"/>
    <property type="project" value="UniProtKB-KW"/>
</dbReference>
<dbReference type="PROSITE" id="PS50157">
    <property type="entry name" value="ZINC_FINGER_C2H2_2"/>
    <property type="match status" value="3"/>
</dbReference>
<accession>A0AAW2ZIZ7</accession>
<keyword evidence="6" id="KW-0539">Nucleus</keyword>
<evidence type="ECO:0000256" key="5">
    <source>
        <dbReference type="ARBA" id="ARBA00022833"/>
    </source>
</evidence>
<name>A0AAW2ZIZ7_9EUKA</name>
<evidence type="ECO:0000313" key="9">
    <source>
        <dbReference type="EMBL" id="KAL0488948.1"/>
    </source>
</evidence>
<gene>
    <name evidence="9" type="ORF">AKO1_013447</name>
</gene>
<dbReference type="GO" id="GO:0000981">
    <property type="term" value="F:DNA-binding transcription factor activity, RNA polymerase II-specific"/>
    <property type="evidence" value="ECO:0007669"/>
    <property type="project" value="TreeGrafter"/>
</dbReference>
<dbReference type="GO" id="GO:0000785">
    <property type="term" value="C:chromatin"/>
    <property type="evidence" value="ECO:0007669"/>
    <property type="project" value="TreeGrafter"/>
</dbReference>
<evidence type="ECO:0000313" key="10">
    <source>
        <dbReference type="Proteomes" id="UP001431209"/>
    </source>
</evidence>
<dbReference type="EMBL" id="JAOPGA020001500">
    <property type="protein sequence ID" value="KAL0488948.1"/>
    <property type="molecule type" value="Genomic_DNA"/>
</dbReference>
<reference evidence="9 10" key="1">
    <citation type="submission" date="2024-03" db="EMBL/GenBank/DDBJ databases">
        <title>The Acrasis kona genome and developmental transcriptomes reveal deep origins of eukaryotic multicellular pathways.</title>
        <authorList>
            <person name="Sheikh S."/>
            <person name="Fu C.-J."/>
            <person name="Brown M.W."/>
            <person name="Baldauf S.L."/>
        </authorList>
    </citation>
    <scope>NUCLEOTIDE SEQUENCE [LARGE SCALE GENOMIC DNA]</scope>
    <source>
        <strain evidence="9 10">ATCC MYA-3509</strain>
    </source>
</reference>
<organism evidence="9 10">
    <name type="scientific">Acrasis kona</name>
    <dbReference type="NCBI Taxonomy" id="1008807"/>
    <lineage>
        <taxon>Eukaryota</taxon>
        <taxon>Discoba</taxon>
        <taxon>Heterolobosea</taxon>
        <taxon>Tetramitia</taxon>
        <taxon>Eutetramitia</taxon>
        <taxon>Acrasidae</taxon>
        <taxon>Acrasis</taxon>
    </lineage>
</organism>
<sequence length="226" mass="26114">MNRIIQYPSQHIVNDIQEHILPSISSLLDYVKQQEQVQPSTPRYQENQKDPFFSNPKLHLERLEINKFEYPVLTNSAHYLKNEQELLFEKSDTINKYNINHVHSHSDGCIGPELPSPSYSTTSSEECIGALLKCSIRSCSKSFARRSDLKTHERTHTGDRPYVCPVDGCNKRFTTCSNLRRHQRVHTGEKPFACPQESCTKAFSQLSHLKRHIITHDRRKSHSDAT</sequence>
<dbReference type="FunFam" id="3.30.160.60:FF:001102">
    <property type="entry name" value="Transcription factor IIIA"/>
    <property type="match status" value="1"/>
</dbReference>
<evidence type="ECO:0000256" key="6">
    <source>
        <dbReference type="ARBA" id="ARBA00023242"/>
    </source>
</evidence>
<keyword evidence="4 7" id="KW-0863">Zinc-finger</keyword>
<dbReference type="Pfam" id="PF00096">
    <property type="entry name" value="zf-C2H2"/>
    <property type="match status" value="3"/>
</dbReference>
<keyword evidence="10" id="KW-1185">Reference proteome</keyword>
<dbReference type="PROSITE" id="PS00028">
    <property type="entry name" value="ZINC_FINGER_C2H2_1"/>
    <property type="match status" value="3"/>
</dbReference>
<dbReference type="PANTHER" id="PTHR14003">
    <property type="entry name" value="TRANSCRIPTIONAL REPRESSOR PROTEIN YY"/>
    <property type="match status" value="1"/>
</dbReference>
<evidence type="ECO:0000256" key="3">
    <source>
        <dbReference type="ARBA" id="ARBA00022737"/>
    </source>
</evidence>
<feature type="domain" description="C2H2-type" evidence="8">
    <location>
        <begin position="192"/>
        <end position="221"/>
    </location>
</feature>
<evidence type="ECO:0000256" key="7">
    <source>
        <dbReference type="PROSITE-ProRule" id="PRU00042"/>
    </source>
</evidence>
<dbReference type="SMART" id="SM00355">
    <property type="entry name" value="ZnF_C2H2"/>
    <property type="match status" value="3"/>
</dbReference>
<dbReference type="Proteomes" id="UP001431209">
    <property type="component" value="Unassembled WGS sequence"/>
</dbReference>
<feature type="domain" description="C2H2-type" evidence="8">
    <location>
        <begin position="162"/>
        <end position="191"/>
    </location>
</feature>
<protein>
    <recommendedName>
        <fullName evidence="8">C2H2-type domain-containing protein</fullName>
    </recommendedName>
</protein>
<dbReference type="InterPro" id="IPR013087">
    <property type="entry name" value="Znf_C2H2_type"/>
</dbReference>
<evidence type="ECO:0000259" key="8">
    <source>
        <dbReference type="PROSITE" id="PS50157"/>
    </source>
</evidence>
<comment type="caution">
    <text evidence="9">The sequence shown here is derived from an EMBL/GenBank/DDBJ whole genome shotgun (WGS) entry which is preliminary data.</text>
</comment>
<dbReference type="Gene3D" id="3.30.160.60">
    <property type="entry name" value="Classic Zinc Finger"/>
    <property type="match status" value="3"/>
</dbReference>
<dbReference type="PANTHER" id="PTHR14003:SF19">
    <property type="entry name" value="YY2 TRANSCRIPTION FACTOR"/>
    <property type="match status" value="1"/>
</dbReference>
<dbReference type="AlphaFoldDB" id="A0AAW2ZIZ7"/>
<keyword evidence="5" id="KW-0862">Zinc</keyword>
<dbReference type="FunFam" id="3.30.160.60:FF:000125">
    <property type="entry name" value="Putative zinc finger protein 143"/>
    <property type="match status" value="1"/>
</dbReference>
<evidence type="ECO:0000256" key="2">
    <source>
        <dbReference type="ARBA" id="ARBA00022723"/>
    </source>
</evidence>
<feature type="domain" description="C2H2-type" evidence="8">
    <location>
        <begin position="132"/>
        <end position="161"/>
    </location>
</feature>
<evidence type="ECO:0000256" key="1">
    <source>
        <dbReference type="ARBA" id="ARBA00004123"/>
    </source>
</evidence>
<dbReference type="GO" id="GO:0000978">
    <property type="term" value="F:RNA polymerase II cis-regulatory region sequence-specific DNA binding"/>
    <property type="evidence" value="ECO:0007669"/>
    <property type="project" value="TreeGrafter"/>
</dbReference>
<dbReference type="GO" id="GO:0031519">
    <property type="term" value="C:PcG protein complex"/>
    <property type="evidence" value="ECO:0007669"/>
    <property type="project" value="TreeGrafter"/>
</dbReference>
<comment type="subcellular location">
    <subcellularLocation>
        <location evidence="1">Nucleus</location>
    </subcellularLocation>
</comment>
<evidence type="ECO:0000256" key="4">
    <source>
        <dbReference type="ARBA" id="ARBA00022771"/>
    </source>
</evidence>
<proteinExistence type="predicted"/>